<dbReference type="CDD" id="cd07361">
    <property type="entry name" value="MEMO_like"/>
    <property type="match status" value="1"/>
</dbReference>
<dbReference type="Gene3D" id="3.40.830.10">
    <property type="entry name" value="LigB-like"/>
    <property type="match status" value="1"/>
</dbReference>
<dbReference type="NCBIfam" id="TIGR04336">
    <property type="entry name" value="AmmeMemoSam_B"/>
    <property type="match status" value="1"/>
</dbReference>
<accession>I2PY97</accession>
<comment type="similarity">
    <text evidence="1">Belongs to the MEMO1 family.</text>
</comment>
<keyword evidence="2" id="KW-0223">Dioxygenase</keyword>
<name>I2PY97_9BACT</name>
<gene>
    <name evidence="2" type="ORF">DesU5LDRAFT_0801</name>
</gene>
<dbReference type="Pfam" id="PF01875">
    <property type="entry name" value="Memo"/>
    <property type="match status" value="1"/>
</dbReference>
<dbReference type="PANTHER" id="PTHR11060:SF0">
    <property type="entry name" value="PROTEIN MEMO1"/>
    <property type="match status" value="1"/>
</dbReference>
<reference evidence="2" key="1">
    <citation type="submission" date="2011-11" db="EMBL/GenBank/DDBJ databases">
        <title>Improved High-Quality Draft sequence of Desulfovibrio sp. U5L.</title>
        <authorList>
            <consortium name="US DOE Joint Genome Institute"/>
            <person name="Lucas S."/>
            <person name="Han J."/>
            <person name="Lapidus A."/>
            <person name="Cheng J.-F."/>
            <person name="Goodwin L."/>
            <person name="Pitluck S."/>
            <person name="Peters L."/>
            <person name="Ovchinnikova G."/>
            <person name="Held B."/>
            <person name="Detter J.C."/>
            <person name="Han C."/>
            <person name="Tapia R."/>
            <person name="Land M."/>
            <person name="Hauser L."/>
            <person name="Kyrpides N."/>
            <person name="Ivanova N."/>
            <person name="Pagani I."/>
            <person name="Gabster J."/>
            <person name="Walker C."/>
            <person name="Stolyar S."/>
            <person name="Stahl D."/>
            <person name="Arkin A."/>
            <person name="Dehal P."/>
            <person name="Hazen T."/>
            <person name="Woyke T."/>
        </authorList>
    </citation>
    <scope>NUCLEOTIDE SEQUENCE [LARGE SCALE GENOMIC DNA]</scope>
    <source>
        <strain evidence="2">U5L</strain>
    </source>
</reference>
<evidence type="ECO:0000256" key="1">
    <source>
        <dbReference type="ARBA" id="ARBA00006315"/>
    </source>
</evidence>
<dbReference type="eggNOG" id="COG1355">
    <property type="taxonomic scope" value="Bacteria"/>
</dbReference>
<dbReference type="STRING" id="596152.DesU5LDRAFT_0801"/>
<dbReference type="AlphaFoldDB" id="I2PY97"/>
<proteinExistence type="inferred from homology"/>
<organism evidence="2">
    <name type="scientific">Desulfovibrio sp. U5L</name>
    <dbReference type="NCBI Taxonomy" id="596152"/>
    <lineage>
        <taxon>Bacteria</taxon>
        <taxon>Pseudomonadati</taxon>
        <taxon>Thermodesulfobacteriota</taxon>
        <taxon>Desulfovibrionia</taxon>
        <taxon>Desulfovibrionales</taxon>
        <taxon>Desulfovibrionaceae</taxon>
        <taxon>Desulfovibrio</taxon>
    </lineage>
</organism>
<dbReference type="InterPro" id="IPR002737">
    <property type="entry name" value="MEMO1_fam"/>
</dbReference>
<dbReference type="GO" id="GO:0051213">
    <property type="term" value="F:dioxygenase activity"/>
    <property type="evidence" value="ECO:0007669"/>
    <property type="project" value="UniProtKB-KW"/>
</dbReference>
<dbReference type="EMBL" id="JH600068">
    <property type="protein sequence ID" value="EIG52503.1"/>
    <property type="molecule type" value="Genomic_DNA"/>
</dbReference>
<keyword evidence="2" id="KW-0560">Oxidoreductase</keyword>
<sequence>MEYPRARHDLEFIPFDHEGRNMVLVRDRLELVPYGTGIPAGLLPVLALMDGRHSLADLEKEITALQEGRRVSRDDILSVLSELDAAGLLDTPRYQARKAEAAADFAARPVREAVFAGQAYPDAPALLVPYLDAMLEAASARPAAGPVVAVIAPHIDPEAGKAGYGAAYGALRAALAGRTPPKRVLVLGVGHQVIKGLYCLTDKAFATPLGEVPADGPAVAALRRAGQATVDPADLPHRSEHSVEFQAVFLRHVLGDAPFTLVPILCGSPLGALPRHSRQAFREAAGPFLSALREMAADPDTLVVAGVDLFHIGPKFGHAEPAAALEEAALAHDTALLDALARGDADAFWEESARVKDAYNVCGFTALATLAEILPPATMALLAHDVMREAETRSAVSFAGAVFSPR</sequence>
<dbReference type="OrthoDB" id="9771412at2"/>
<dbReference type="PANTHER" id="PTHR11060">
    <property type="entry name" value="PROTEIN MEMO1"/>
    <property type="match status" value="1"/>
</dbReference>
<dbReference type="HOGENOM" id="CLU_055281_0_0_7"/>
<evidence type="ECO:0000313" key="2">
    <source>
        <dbReference type="EMBL" id="EIG52503.1"/>
    </source>
</evidence>
<protein>
    <submittedName>
        <fullName evidence="2">Putative dioxygenase</fullName>
    </submittedName>
</protein>